<organism evidence="1 2">
    <name type="scientific">Paraliobacillus ryukyuensis</name>
    <dbReference type="NCBI Taxonomy" id="200904"/>
    <lineage>
        <taxon>Bacteria</taxon>
        <taxon>Bacillati</taxon>
        <taxon>Bacillota</taxon>
        <taxon>Bacilli</taxon>
        <taxon>Bacillales</taxon>
        <taxon>Bacillaceae</taxon>
        <taxon>Paraliobacillus</taxon>
    </lineage>
</organism>
<protein>
    <submittedName>
        <fullName evidence="1">Type IV pilus assembly protein PilM</fullName>
    </submittedName>
</protein>
<dbReference type="AlphaFoldDB" id="A0A366EAV4"/>
<dbReference type="Gene3D" id="3.30.420.40">
    <property type="match status" value="2"/>
</dbReference>
<dbReference type="InterPro" id="IPR005883">
    <property type="entry name" value="PilM"/>
</dbReference>
<dbReference type="OrthoDB" id="2690797at2"/>
<dbReference type="RefSeq" id="WP_113868429.1">
    <property type="nucleotide sequence ID" value="NZ_BAABQN010000003.1"/>
</dbReference>
<keyword evidence="2" id="KW-1185">Reference proteome</keyword>
<dbReference type="Pfam" id="PF11104">
    <property type="entry name" value="PilM_2"/>
    <property type="match status" value="1"/>
</dbReference>
<dbReference type="EMBL" id="QNRI01000004">
    <property type="protein sequence ID" value="RBO99496.1"/>
    <property type="molecule type" value="Genomic_DNA"/>
</dbReference>
<dbReference type="InterPro" id="IPR043129">
    <property type="entry name" value="ATPase_NBD"/>
</dbReference>
<dbReference type="STRING" id="200904.GCA_900168775_02361"/>
<dbReference type="PANTHER" id="PTHR32432">
    <property type="entry name" value="CELL DIVISION PROTEIN FTSA-RELATED"/>
    <property type="match status" value="1"/>
</dbReference>
<dbReference type="InterPro" id="IPR050696">
    <property type="entry name" value="FtsA/MreB"/>
</dbReference>
<sequence>MQFFTKDTVNLMLTDTVLRYLHEDKKGMDYGEIELEPGLIEDGKIIDKVTLLGMVRALINDKKWKRKNIAICVPDAFVTLREETVPMQLTQEEIKKYIYFELNNSIRLPFKDPVIDFASIEETDEGRRILLFAYPKERLQSYIALFEEANCKLTVADLSFLSVYRVFKQFELTRENEHLLLVQWRKTDLVLTVFHANRPIFNRHIHLSRFDFVESIETTDEFFQDVIEEQFITIERFLDFYQYSIMNNEAQINSILLTGDFPNLPYVNKALNERFNLPVQTLDSYHELPAKYAELSGLSLKSQ</sequence>
<evidence type="ECO:0000313" key="1">
    <source>
        <dbReference type="EMBL" id="RBO99496.1"/>
    </source>
</evidence>
<dbReference type="SUPFAM" id="SSF53067">
    <property type="entry name" value="Actin-like ATPase domain"/>
    <property type="match status" value="1"/>
</dbReference>
<name>A0A366EAV4_9BACI</name>
<dbReference type="PANTHER" id="PTHR32432:SF3">
    <property type="entry name" value="ETHANOLAMINE UTILIZATION PROTEIN EUTJ"/>
    <property type="match status" value="1"/>
</dbReference>
<accession>A0A366EAV4</accession>
<proteinExistence type="predicted"/>
<gene>
    <name evidence="1" type="ORF">DES48_104172</name>
</gene>
<comment type="caution">
    <text evidence="1">The sequence shown here is derived from an EMBL/GenBank/DDBJ whole genome shotgun (WGS) entry which is preliminary data.</text>
</comment>
<reference evidence="1 2" key="1">
    <citation type="submission" date="2018-06" db="EMBL/GenBank/DDBJ databases">
        <title>Genomic Encyclopedia of Type Strains, Phase IV (KMG-IV): sequencing the most valuable type-strain genomes for metagenomic binning, comparative biology and taxonomic classification.</title>
        <authorList>
            <person name="Goeker M."/>
        </authorList>
    </citation>
    <scope>NUCLEOTIDE SEQUENCE [LARGE SCALE GENOMIC DNA]</scope>
    <source>
        <strain evidence="1 2">DSM 15140</strain>
    </source>
</reference>
<dbReference type="Gene3D" id="3.30.1490.300">
    <property type="match status" value="1"/>
</dbReference>
<dbReference type="Proteomes" id="UP000252254">
    <property type="component" value="Unassembled WGS sequence"/>
</dbReference>
<evidence type="ECO:0000313" key="2">
    <source>
        <dbReference type="Proteomes" id="UP000252254"/>
    </source>
</evidence>